<name>A0A6N8I1W9_9FIRM</name>
<dbReference type="EMBL" id="VWXL01000077">
    <property type="protein sequence ID" value="MVB11959.1"/>
    <property type="molecule type" value="Genomic_DNA"/>
</dbReference>
<evidence type="ECO:0000256" key="1">
    <source>
        <dbReference type="ARBA" id="ARBA00002332"/>
    </source>
</evidence>
<dbReference type="Gene3D" id="3.30.300.10">
    <property type="match status" value="1"/>
</dbReference>
<dbReference type="CDD" id="cd01997">
    <property type="entry name" value="GMP_synthase_C"/>
    <property type="match status" value="1"/>
</dbReference>
<dbReference type="Proteomes" id="UP000515909">
    <property type="component" value="Chromosome"/>
</dbReference>
<dbReference type="PROSITE" id="PS51273">
    <property type="entry name" value="GATASE_TYPE_1"/>
    <property type="match status" value="1"/>
</dbReference>
<dbReference type="InterPro" id="IPR025777">
    <property type="entry name" value="GMPS_ATP_PPase_dom"/>
</dbReference>
<evidence type="ECO:0000256" key="10">
    <source>
        <dbReference type="PROSITE-ProRule" id="PRU00886"/>
    </source>
</evidence>
<dbReference type="InterPro" id="IPR029062">
    <property type="entry name" value="Class_I_gatase-like"/>
</dbReference>
<dbReference type="Proteomes" id="UP000469440">
    <property type="component" value="Unassembled WGS sequence"/>
</dbReference>
<evidence type="ECO:0000256" key="4">
    <source>
        <dbReference type="ARBA" id="ARBA00022741"/>
    </source>
</evidence>
<keyword evidence="14" id="KW-1185">Reference proteome</keyword>
<evidence type="ECO:0000313" key="12">
    <source>
        <dbReference type="EMBL" id="MVB11959.1"/>
    </source>
</evidence>
<reference evidence="13 15" key="2">
    <citation type="submission" date="2020-08" db="EMBL/GenBank/DDBJ databases">
        <title>The isolate Caproiciproducens sp. 7D4C2 produces n-caproate at mildly acidic conditions from hexoses: genome and rBOX comparison with related strains and chain-elongating bacteria.</title>
        <authorList>
            <person name="Esquivel-Elizondo S."/>
            <person name="Bagci C."/>
            <person name="Temovska M."/>
            <person name="Jeon B.S."/>
            <person name="Bessarab I."/>
            <person name="Williams R.B.H."/>
            <person name="Huson D.H."/>
            <person name="Angenent L.T."/>
        </authorList>
    </citation>
    <scope>NUCLEOTIDE SEQUENCE [LARGE SCALE GENOMIC DNA]</scope>
    <source>
        <strain evidence="13 15">7D4C2</strain>
    </source>
</reference>
<organism evidence="12 14">
    <name type="scientific">Caproicibacter fermentans</name>
    <dbReference type="NCBI Taxonomy" id="2576756"/>
    <lineage>
        <taxon>Bacteria</taxon>
        <taxon>Bacillati</taxon>
        <taxon>Bacillota</taxon>
        <taxon>Clostridia</taxon>
        <taxon>Eubacteriales</taxon>
        <taxon>Acutalibacteraceae</taxon>
        <taxon>Caproicibacter</taxon>
    </lineage>
</organism>
<feature type="binding site" evidence="10">
    <location>
        <begin position="224"/>
        <end position="230"/>
    </location>
    <ligand>
        <name>ATP</name>
        <dbReference type="ChEBI" id="CHEBI:30616"/>
    </ligand>
</feature>
<dbReference type="PRINTS" id="PR00099">
    <property type="entry name" value="CPSGATASE"/>
</dbReference>
<protein>
    <recommendedName>
        <fullName evidence="9">GMP synthase [glutamine-hydrolyzing]</fullName>
        <ecNumber evidence="9">6.3.5.2</ecNumber>
    </recommendedName>
    <alternativeName>
        <fullName evidence="9">GMP synthetase</fullName>
    </alternativeName>
    <alternativeName>
        <fullName evidence="9">Glutamine amidotransferase</fullName>
    </alternativeName>
</protein>
<dbReference type="AlphaFoldDB" id="A0A6N8I1W9"/>
<comment type="subunit">
    <text evidence="9">Homodimer.</text>
</comment>
<feature type="active site" evidence="9">
    <location>
        <position position="170"/>
    </location>
</feature>
<dbReference type="HAMAP" id="MF_00344">
    <property type="entry name" value="GMP_synthase"/>
    <property type="match status" value="1"/>
</dbReference>
<dbReference type="RefSeq" id="WP_066650442.1">
    <property type="nucleotide sequence ID" value="NZ_CP060286.1"/>
</dbReference>
<dbReference type="NCBIfam" id="NF000848">
    <property type="entry name" value="PRK00074.1"/>
    <property type="match status" value="1"/>
</dbReference>
<evidence type="ECO:0000256" key="7">
    <source>
        <dbReference type="ARBA" id="ARBA00022840"/>
    </source>
</evidence>
<keyword evidence="3 9" id="KW-0436">Ligase</keyword>
<evidence type="ECO:0000256" key="3">
    <source>
        <dbReference type="ARBA" id="ARBA00022598"/>
    </source>
</evidence>
<dbReference type="InterPro" id="IPR014729">
    <property type="entry name" value="Rossmann-like_a/b/a_fold"/>
</dbReference>
<dbReference type="NCBIfam" id="TIGR00888">
    <property type="entry name" value="guaA_Nterm"/>
    <property type="match status" value="1"/>
</dbReference>
<evidence type="ECO:0000313" key="13">
    <source>
        <dbReference type="EMBL" id="QNK41190.1"/>
    </source>
</evidence>
<dbReference type="InterPro" id="IPR022955">
    <property type="entry name" value="GMP_synthase"/>
</dbReference>
<proteinExistence type="inferred from homology"/>
<comment type="function">
    <text evidence="1 9">Catalyzes the synthesis of GMP from XMP.</text>
</comment>
<feature type="active site" evidence="9">
    <location>
        <position position="172"/>
    </location>
</feature>
<dbReference type="InterPro" id="IPR004739">
    <property type="entry name" value="GMP_synth_GATase"/>
</dbReference>
<reference evidence="12 14" key="1">
    <citation type="submission" date="2019-09" db="EMBL/GenBank/DDBJ databases">
        <title>Genome sequence of Clostridium sp. EA1.</title>
        <authorList>
            <person name="Poehlein A."/>
            <person name="Bengelsdorf F.R."/>
            <person name="Daniel R."/>
        </authorList>
    </citation>
    <scope>NUCLEOTIDE SEQUENCE [LARGE SCALE GENOMIC DNA]</scope>
    <source>
        <strain evidence="12 14">EA1</strain>
    </source>
</reference>
<evidence type="ECO:0000259" key="11">
    <source>
        <dbReference type="PROSITE" id="PS51553"/>
    </source>
</evidence>
<dbReference type="PRINTS" id="PR00096">
    <property type="entry name" value="GATASE"/>
</dbReference>
<keyword evidence="6 9" id="KW-0658">Purine biosynthesis</keyword>
<dbReference type="SUPFAM" id="SSF52402">
    <property type="entry name" value="Adenine nucleotide alpha hydrolases-like"/>
    <property type="match status" value="1"/>
</dbReference>
<dbReference type="NCBIfam" id="TIGR00884">
    <property type="entry name" value="guaA_Cterm"/>
    <property type="match status" value="1"/>
</dbReference>
<dbReference type="Pfam" id="PF00117">
    <property type="entry name" value="GATase"/>
    <property type="match status" value="1"/>
</dbReference>
<dbReference type="InterPro" id="IPR017926">
    <property type="entry name" value="GATASE"/>
</dbReference>
<dbReference type="OrthoDB" id="9802219at2"/>
<accession>A0A6N8I1W9</accession>
<evidence type="ECO:0000256" key="5">
    <source>
        <dbReference type="ARBA" id="ARBA00022749"/>
    </source>
</evidence>
<dbReference type="PANTHER" id="PTHR11922:SF2">
    <property type="entry name" value="GMP SYNTHASE [GLUTAMINE-HYDROLYZING]"/>
    <property type="match status" value="1"/>
</dbReference>
<evidence type="ECO:0000313" key="14">
    <source>
        <dbReference type="Proteomes" id="UP000469440"/>
    </source>
</evidence>
<evidence type="ECO:0000256" key="6">
    <source>
        <dbReference type="ARBA" id="ARBA00022755"/>
    </source>
</evidence>
<sequence>MKQNEAVLILDFGGQYSQLIARRIRDLNVYCEIKSYQTSADEIASSGYHGIIFSGGPDTVYDDQAPKCDKKIFDLEIPILGICYGAQLMAFSLGGEVDSAAIREYGKTEFQITAESPLFQGIDRRSVCWMSHTVYIKTPPAGFQITAVSSTCPVVSMQNTEKKLYATQFHPEVEHTLHGQEILHNFLYEICRCTGDWKMDSFIQTSVEQMKKTIGEKRVICALSGGVDSSVAAALVHRAVGKQLTCIFVDHGLLRKGEAEEVERVFRSQFDMNLVRVDAQARFLARLSGVTEPEQKRKIIGEEFIRVFEEEAKKIGQVDFLCQGTIYPDVVESGTGNSAVIKSHHNVGGLPKDIGFTGLVEPLRYLFKDEVRRVGAELGLPDTLVWRQPFPGPGLAIRIMGEVTADKLSILKDADAVFRDEIAKAGLDRKINQYFAVLTGIKSVGVMGDGRTYDNTIALRGVTTSDFMTADWARIPYDVLEQASSRIINEVKNVNRIVYDITSKPPATIEWE</sequence>
<dbReference type="InterPro" id="IPR022310">
    <property type="entry name" value="NAD/GMP_synthase"/>
</dbReference>
<dbReference type="FunFam" id="3.40.50.880:FF:000001">
    <property type="entry name" value="GMP synthase [glutamine-hydrolyzing]"/>
    <property type="match status" value="1"/>
</dbReference>
<dbReference type="Gene3D" id="3.40.50.620">
    <property type="entry name" value="HUPs"/>
    <property type="match status" value="1"/>
</dbReference>
<dbReference type="CDD" id="cd01742">
    <property type="entry name" value="GATase1_GMP_Synthase"/>
    <property type="match status" value="1"/>
</dbReference>
<dbReference type="Pfam" id="PF02540">
    <property type="entry name" value="NAD_synthase"/>
    <property type="match status" value="1"/>
</dbReference>
<dbReference type="FunFam" id="3.30.300.10:FF:000002">
    <property type="entry name" value="GMP synthase [glutamine-hydrolyzing]"/>
    <property type="match status" value="1"/>
</dbReference>
<comment type="catalytic activity">
    <reaction evidence="9">
        <text>XMP + L-glutamine + ATP + H2O = GMP + L-glutamate + AMP + diphosphate + 2 H(+)</text>
        <dbReference type="Rhea" id="RHEA:11680"/>
        <dbReference type="ChEBI" id="CHEBI:15377"/>
        <dbReference type="ChEBI" id="CHEBI:15378"/>
        <dbReference type="ChEBI" id="CHEBI:29985"/>
        <dbReference type="ChEBI" id="CHEBI:30616"/>
        <dbReference type="ChEBI" id="CHEBI:33019"/>
        <dbReference type="ChEBI" id="CHEBI:57464"/>
        <dbReference type="ChEBI" id="CHEBI:58115"/>
        <dbReference type="ChEBI" id="CHEBI:58359"/>
        <dbReference type="ChEBI" id="CHEBI:456215"/>
        <dbReference type="EC" id="6.3.5.2"/>
    </reaction>
</comment>
<dbReference type="GO" id="GO:0005829">
    <property type="term" value="C:cytosol"/>
    <property type="evidence" value="ECO:0007669"/>
    <property type="project" value="TreeGrafter"/>
</dbReference>
<dbReference type="InterPro" id="IPR001674">
    <property type="entry name" value="GMP_synth_C"/>
</dbReference>
<keyword evidence="7 9" id="KW-0067">ATP-binding</keyword>
<dbReference type="GO" id="GO:0005524">
    <property type="term" value="F:ATP binding"/>
    <property type="evidence" value="ECO:0007669"/>
    <property type="project" value="UniProtKB-UniRule"/>
</dbReference>
<dbReference type="Gene3D" id="3.40.50.880">
    <property type="match status" value="1"/>
</dbReference>
<dbReference type="UniPathway" id="UPA00189">
    <property type="reaction ID" value="UER00296"/>
</dbReference>
<dbReference type="PANTHER" id="PTHR11922">
    <property type="entry name" value="GMP SYNTHASE-RELATED"/>
    <property type="match status" value="1"/>
</dbReference>
<feature type="domain" description="GMPS ATP-PPase" evidence="11">
    <location>
        <begin position="197"/>
        <end position="387"/>
    </location>
</feature>
<dbReference type="PROSITE" id="PS51553">
    <property type="entry name" value="GMPS_ATP_PPASE"/>
    <property type="match status" value="1"/>
</dbReference>
<keyword evidence="8 9" id="KW-0315">Glutamine amidotransferase</keyword>
<feature type="active site" description="Nucleophile" evidence="9">
    <location>
        <position position="83"/>
    </location>
</feature>
<evidence type="ECO:0000256" key="8">
    <source>
        <dbReference type="ARBA" id="ARBA00022962"/>
    </source>
</evidence>
<keyword evidence="5 9" id="KW-0332">GMP biosynthesis</keyword>
<accession>A0A7G8TC49</accession>
<evidence type="ECO:0000256" key="9">
    <source>
        <dbReference type="HAMAP-Rule" id="MF_00344"/>
    </source>
</evidence>
<dbReference type="KEGG" id="cfem:HCR03_02440"/>
<dbReference type="SUPFAM" id="SSF52317">
    <property type="entry name" value="Class I glutamine amidotransferase-like"/>
    <property type="match status" value="1"/>
</dbReference>
<dbReference type="FunFam" id="3.40.50.620:FF:000001">
    <property type="entry name" value="GMP synthase [glutamine-hydrolyzing]"/>
    <property type="match status" value="1"/>
</dbReference>
<gene>
    <name evidence="9 12" type="primary">guaA</name>
    <name evidence="12" type="ORF">CAFE_26880</name>
    <name evidence="13" type="ORF">HCR03_02440</name>
</gene>
<dbReference type="EMBL" id="CP060286">
    <property type="protein sequence ID" value="QNK41190.1"/>
    <property type="molecule type" value="Genomic_DNA"/>
</dbReference>
<comment type="pathway">
    <text evidence="2 9">Purine metabolism; GMP biosynthesis; GMP from XMP (L-Gln route): step 1/1.</text>
</comment>
<dbReference type="Pfam" id="PF00958">
    <property type="entry name" value="GMP_synt_C"/>
    <property type="match status" value="1"/>
</dbReference>
<evidence type="ECO:0000313" key="15">
    <source>
        <dbReference type="Proteomes" id="UP000515909"/>
    </source>
</evidence>
<dbReference type="GO" id="GO:0003921">
    <property type="term" value="F:GMP synthase activity"/>
    <property type="evidence" value="ECO:0007669"/>
    <property type="project" value="InterPro"/>
</dbReference>
<keyword evidence="4 9" id="KW-0547">Nucleotide-binding</keyword>
<evidence type="ECO:0000256" key="2">
    <source>
        <dbReference type="ARBA" id="ARBA00005153"/>
    </source>
</evidence>
<dbReference type="EC" id="6.3.5.2" evidence="9"/>